<dbReference type="eggNOG" id="COG3631">
    <property type="taxonomic scope" value="Bacteria"/>
</dbReference>
<proteinExistence type="predicted"/>
<evidence type="ECO:0000259" key="1">
    <source>
        <dbReference type="Pfam" id="PF12680"/>
    </source>
</evidence>
<dbReference type="Pfam" id="PF12680">
    <property type="entry name" value="SnoaL_2"/>
    <property type="match status" value="1"/>
</dbReference>
<accession>B1KJ32</accession>
<evidence type="ECO:0000313" key="2">
    <source>
        <dbReference type="EMBL" id="ACA87052.1"/>
    </source>
</evidence>
<dbReference type="RefSeq" id="WP_012325388.1">
    <property type="nucleotide sequence ID" value="NC_010506.1"/>
</dbReference>
<dbReference type="Gene3D" id="3.10.450.50">
    <property type="match status" value="1"/>
</dbReference>
<dbReference type="InterPro" id="IPR032710">
    <property type="entry name" value="NTF2-like_dom_sf"/>
</dbReference>
<dbReference type="AlphaFoldDB" id="B1KJ32"/>
<name>B1KJ32_SHEWM</name>
<sequence length="143" mass="16657" precursor="true">MVHALWLQNFISVYSELGVNNLTSLHQIYHREIEFSDPLHRVDGIDELMSYFDSLYTNIDECTFHIDTVFSCENQAAIYWTMTFCHSKLNSGEKIVVEGHSHLVERDNKVVMHRDYLDVGSMLYEHIPLLGKAVKAIKRRAVR</sequence>
<gene>
    <name evidence="2" type="ordered locus">Swoo_2776</name>
</gene>
<evidence type="ECO:0000313" key="3">
    <source>
        <dbReference type="Proteomes" id="UP000002168"/>
    </source>
</evidence>
<dbReference type="STRING" id="392500.Swoo_2776"/>
<dbReference type="KEGG" id="swd:Swoo_2776"/>
<dbReference type="SUPFAM" id="SSF54427">
    <property type="entry name" value="NTF2-like"/>
    <property type="match status" value="1"/>
</dbReference>
<dbReference type="EMBL" id="CP000961">
    <property type="protein sequence ID" value="ACA87052.1"/>
    <property type="molecule type" value="Genomic_DNA"/>
</dbReference>
<reference evidence="2 3" key="1">
    <citation type="submission" date="2008-02" db="EMBL/GenBank/DDBJ databases">
        <title>Complete sequence of Shewanella woodyi ATCC 51908.</title>
        <authorList>
            <consortium name="US DOE Joint Genome Institute"/>
            <person name="Copeland A."/>
            <person name="Lucas S."/>
            <person name="Lapidus A."/>
            <person name="Glavina del Rio T."/>
            <person name="Dalin E."/>
            <person name="Tice H."/>
            <person name="Bruce D."/>
            <person name="Goodwin L."/>
            <person name="Pitluck S."/>
            <person name="Sims D."/>
            <person name="Brettin T."/>
            <person name="Detter J.C."/>
            <person name="Han C."/>
            <person name="Kuske C.R."/>
            <person name="Schmutz J."/>
            <person name="Larimer F."/>
            <person name="Land M."/>
            <person name="Hauser L."/>
            <person name="Kyrpides N."/>
            <person name="Lykidis A."/>
            <person name="Zhao J.-S."/>
            <person name="Richardson P."/>
        </authorList>
    </citation>
    <scope>NUCLEOTIDE SEQUENCE [LARGE SCALE GENOMIC DNA]</scope>
    <source>
        <strain evidence="3">ATCC 51908 / MS32</strain>
    </source>
</reference>
<keyword evidence="3" id="KW-1185">Reference proteome</keyword>
<dbReference type="InterPro" id="IPR037401">
    <property type="entry name" value="SnoaL-like"/>
</dbReference>
<dbReference type="Proteomes" id="UP000002168">
    <property type="component" value="Chromosome"/>
</dbReference>
<protein>
    <recommendedName>
        <fullName evidence="1">SnoaL-like domain-containing protein</fullName>
    </recommendedName>
</protein>
<organism evidence="2 3">
    <name type="scientific">Shewanella woodyi (strain ATCC 51908 / MS32)</name>
    <dbReference type="NCBI Taxonomy" id="392500"/>
    <lineage>
        <taxon>Bacteria</taxon>
        <taxon>Pseudomonadati</taxon>
        <taxon>Pseudomonadota</taxon>
        <taxon>Gammaproteobacteria</taxon>
        <taxon>Alteromonadales</taxon>
        <taxon>Shewanellaceae</taxon>
        <taxon>Shewanella</taxon>
    </lineage>
</organism>
<dbReference type="HOGENOM" id="CLU_122429_0_0_6"/>
<feature type="domain" description="SnoaL-like" evidence="1">
    <location>
        <begin position="18"/>
        <end position="112"/>
    </location>
</feature>